<dbReference type="Proteomes" id="UP001232148">
    <property type="component" value="Unassembled WGS sequence"/>
</dbReference>
<keyword evidence="4" id="KW-1185">Reference proteome</keyword>
<evidence type="ECO:0000313" key="4">
    <source>
        <dbReference type="Proteomes" id="UP001232148"/>
    </source>
</evidence>
<comment type="caution">
    <text evidence="3">The sequence shown here is derived from an EMBL/GenBank/DDBJ whole genome shotgun (WGS) entry which is preliminary data.</text>
</comment>
<reference evidence="3" key="1">
    <citation type="submission" date="2021-06" db="EMBL/GenBank/DDBJ databases">
        <title>Comparative genomics, transcriptomics and evolutionary studies reveal genomic signatures of adaptation to plant cell wall in hemibiotrophic fungi.</title>
        <authorList>
            <consortium name="DOE Joint Genome Institute"/>
            <person name="Baroncelli R."/>
            <person name="Diaz J.F."/>
            <person name="Benocci T."/>
            <person name="Peng M."/>
            <person name="Battaglia E."/>
            <person name="Haridas S."/>
            <person name="Andreopoulos W."/>
            <person name="Labutti K."/>
            <person name="Pangilinan J."/>
            <person name="Floch G.L."/>
            <person name="Makela M.R."/>
            <person name="Henrissat B."/>
            <person name="Grigoriev I.V."/>
            <person name="Crouch J.A."/>
            <person name="De Vries R.P."/>
            <person name="Sukno S.A."/>
            <person name="Thon M.R."/>
        </authorList>
    </citation>
    <scope>NUCLEOTIDE SEQUENCE</scope>
    <source>
        <strain evidence="3">MAFF235873</strain>
    </source>
</reference>
<name>A0AAD9H9L8_9PEZI</name>
<keyword evidence="1" id="KW-0472">Membrane</keyword>
<keyword evidence="1" id="KW-0812">Transmembrane</keyword>
<keyword evidence="2" id="KW-0732">Signal</keyword>
<evidence type="ECO:0000256" key="2">
    <source>
        <dbReference type="SAM" id="SignalP"/>
    </source>
</evidence>
<accession>A0AAD9H9L8</accession>
<sequence>MQCRETGATSRHLCAILLLCVASQASVVVPMIEIRYKQIDPSAEPSVRIREHNTIGNWEAREATSSGRNPSYRYLLRYPLQISTTHQSRILSTAPADGLGFTLHPAPCSCTAAQLHPRCTAIHPFIVPLVPLTSMTGRSRARPVPARAGFGMLYFAFTTLVFILRTRLICAT</sequence>
<proteinExistence type="predicted"/>
<organism evidence="3 4">
    <name type="scientific">Colletotrichum zoysiae</name>
    <dbReference type="NCBI Taxonomy" id="1216348"/>
    <lineage>
        <taxon>Eukaryota</taxon>
        <taxon>Fungi</taxon>
        <taxon>Dikarya</taxon>
        <taxon>Ascomycota</taxon>
        <taxon>Pezizomycotina</taxon>
        <taxon>Sordariomycetes</taxon>
        <taxon>Hypocreomycetidae</taxon>
        <taxon>Glomerellales</taxon>
        <taxon>Glomerellaceae</taxon>
        <taxon>Colletotrichum</taxon>
        <taxon>Colletotrichum graminicola species complex</taxon>
    </lineage>
</organism>
<evidence type="ECO:0000313" key="3">
    <source>
        <dbReference type="EMBL" id="KAK2024351.1"/>
    </source>
</evidence>
<keyword evidence="1" id="KW-1133">Transmembrane helix</keyword>
<feature type="transmembrane region" description="Helical" evidence="1">
    <location>
        <begin position="144"/>
        <end position="164"/>
    </location>
</feature>
<evidence type="ECO:0000256" key="1">
    <source>
        <dbReference type="SAM" id="Phobius"/>
    </source>
</evidence>
<dbReference type="EMBL" id="MU842967">
    <property type="protein sequence ID" value="KAK2024351.1"/>
    <property type="molecule type" value="Genomic_DNA"/>
</dbReference>
<feature type="signal peptide" evidence="2">
    <location>
        <begin position="1"/>
        <end position="25"/>
    </location>
</feature>
<protein>
    <submittedName>
        <fullName evidence="3">Uncharacterized protein</fullName>
    </submittedName>
</protein>
<feature type="chain" id="PRO_5042155749" evidence="2">
    <location>
        <begin position="26"/>
        <end position="172"/>
    </location>
</feature>
<dbReference type="AlphaFoldDB" id="A0AAD9H9L8"/>
<gene>
    <name evidence="3" type="ORF">LX32DRAFT_731496</name>
</gene>